<sequence length="145" mass="15096">MTSKDAMESGEAEPLPVDPRWPGLDGGAAVSQFSPTRMRALASELEEYIGAMKGPAYWEGYTTGSKEGLQGDSLLTEAELGAWPAASALVQTVGASDGENGGRALGIVYDLFATRLEEVVKAIRLSADEYGGAEHANDGGNSTKA</sequence>
<accession>A0A7W7RS59</accession>
<keyword evidence="3" id="KW-1185">Reference proteome</keyword>
<evidence type="ECO:0000313" key="3">
    <source>
        <dbReference type="Proteomes" id="UP000534286"/>
    </source>
</evidence>
<protein>
    <submittedName>
        <fullName evidence="2">Uncharacterized protein</fullName>
    </submittedName>
</protein>
<dbReference type="RefSeq" id="WP_184753553.1">
    <property type="nucleotide sequence ID" value="NZ_BAABEK010000047.1"/>
</dbReference>
<dbReference type="EMBL" id="JACHJU010000001">
    <property type="protein sequence ID" value="MBB4937135.1"/>
    <property type="molecule type" value="Genomic_DNA"/>
</dbReference>
<organism evidence="2 3">
    <name type="scientific">Streptosporangium album</name>
    <dbReference type="NCBI Taxonomy" id="47479"/>
    <lineage>
        <taxon>Bacteria</taxon>
        <taxon>Bacillati</taxon>
        <taxon>Actinomycetota</taxon>
        <taxon>Actinomycetes</taxon>
        <taxon>Streptosporangiales</taxon>
        <taxon>Streptosporangiaceae</taxon>
        <taxon>Streptosporangium</taxon>
    </lineage>
</organism>
<proteinExistence type="predicted"/>
<name>A0A7W7RS59_9ACTN</name>
<feature type="region of interest" description="Disordered" evidence="1">
    <location>
        <begin position="1"/>
        <end position="28"/>
    </location>
</feature>
<dbReference type="Proteomes" id="UP000534286">
    <property type="component" value="Unassembled WGS sequence"/>
</dbReference>
<comment type="caution">
    <text evidence="2">The sequence shown here is derived from an EMBL/GenBank/DDBJ whole genome shotgun (WGS) entry which is preliminary data.</text>
</comment>
<dbReference type="AlphaFoldDB" id="A0A7W7RS59"/>
<gene>
    <name evidence="2" type="ORF">FHR32_001440</name>
</gene>
<reference evidence="2 3" key="1">
    <citation type="submission" date="2020-08" db="EMBL/GenBank/DDBJ databases">
        <title>Sequencing the genomes of 1000 actinobacteria strains.</title>
        <authorList>
            <person name="Klenk H.-P."/>
        </authorList>
    </citation>
    <scope>NUCLEOTIDE SEQUENCE [LARGE SCALE GENOMIC DNA]</scope>
    <source>
        <strain evidence="2 3">DSM 43023</strain>
    </source>
</reference>
<evidence type="ECO:0000313" key="2">
    <source>
        <dbReference type="EMBL" id="MBB4937135.1"/>
    </source>
</evidence>
<evidence type="ECO:0000256" key="1">
    <source>
        <dbReference type="SAM" id="MobiDB-lite"/>
    </source>
</evidence>